<dbReference type="GO" id="GO:0046872">
    <property type="term" value="F:metal ion binding"/>
    <property type="evidence" value="ECO:0007669"/>
    <property type="project" value="UniProtKB-KW"/>
</dbReference>
<accession>A0AB34FTE1</accession>
<sequence length="304" mass="32761">MPKVIAGALLALEVLFITSRAVRIVQGNDDGWAELYTRSFNDALRSSGHDVVLSAPAENQSGTGATGRNSTRPDLNWVNSYPATAIKYGIEKFGPDLWGGKSPELAVSGPNVGPNLGSPVRQSGTVGAAVYAAHKAHIPALAFSAPDAPRAPWNTRPVPNRSVVYGDVAAAVTQEIIKSGKPYLPEDTFLNINLPKYGNGCNATSDFVFVLSRISKANSSREDVEWCKTKQLPWEKHVVHRSKCSVSISIGDASDKSPMNDVAKQKTVLDKLRKILTCFHEDGSYGTVTQHKSPDGQQHQLSNL</sequence>
<feature type="chain" id="PRO_5044240594" evidence="4">
    <location>
        <begin position="22"/>
        <end position="304"/>
    </location>
</feature>
<evidence type="ECO:0000259" key="5">
    <source>
        <dbReference type="Pfam" id="PF01975"/>
    </source>
</evidence>
<proteinExistence type="inferred from homology"/>
<comment type="caution">
    <text evidence="6">The sequence shown here is derived from an EMBL/GenBank/DDBJ whole genome shotgun (WGS) entry which is preliminary data.</text>
</comment>
<feature type="signal peptide" evidence="4">
    <location>
        <begin position="1"/>
        <end position="21"/>
    </location>
</feature>
<evidence type="ECO:0000256" key="2">
    <source>
        <dbReference type="ARBA" id="ARBA00022723"/>
    </source>
</evidence>
<keyword evidence="2" id="KW-0479">Metal-binding</keyword>
<name>A0AB34FTE1_9HYPO</name>
<organism evidence="6 7">
    <name type="scientific">Purpureocillium lavendulum</name>
    <dbReference type="NCBI Taxonomy" id="1247861"/>
    <lineage>
        <taxon>Eukaryota</taxon>
        <taxon>Fungi</taxon>
        <taxon>Dikarya</taxon>
        <taxon>Ascomycota</taxon>
        <taxon>Pezizomycotina</taxon>
        <taxon>Sordariomycetes</taxon>
        <taxon>Hypocreomycetidae</taxon>
        <taxon>Hypocreales</taxon>
        <taxon>Ophiocordycipitaceae</taxon>
        <taxon>Purpureocillium</taxon>
    </lineage>
</organism>
<dbReference type="InterPro" id="IPR002828">
    <property type="entry name" value="SurE-like_Pase/nucleotidase"/>
</dbReference>
<dbReference type="EMBL" id="JAQHRD010000003">
    <property type="protein sequence ID" value="KAJ6442768.1"/>
    <property type="molecule type" value="Genomic_DNA"/>
</dbReference>
<dbReference type="PANTHER" id="PTHR30457">
    <property type="entry name" value="5'-NUCLEOTIDASE SURE"/>
    <property type="match status" value="1"/>
</dbReference>
<keyword evidence="3" id="KW-0378">Hydrolase</keyword>
<evidence type="ECO:0000313" key="6">
    <source>
        <dbReference type="EMBL" id="KAJ6442768.1"/>
    </source>
</evidence>
<keyword evidence="4" id="KW-0732">Signal</keyword>
<dbReference type="InterPro" id="IPR030048">
    <property type="entry name" value="SurE"/>
</dbReference>
<protein>
    <submittedName>
        <fullName evidence="6">Cytochrome P450</fullName>
    </submittedName>
</protein>
<evidence type="ECO:0000256" key="3">
    <source>
        <dbReference type="ARBA" id="ARBA00022801"/>
    </source>
</evidence>
<gene>
    <name evidence="6" type="ORF">O9K51_03943</name>
</gene>
<dbReference type="GO" id="GO:0008252">
    <property type="term" value="F:nucleotidase activity"/>
    <property type="evidence" value="ECO:0007669"/>
    <property type="project" value="InterPro"/>
</dbReference>
<dbReference type="Gene3D" id="3.40.1210.10">
    <property type="entry name" value="Survival protein SurE-like phosphatase/nucleotidase"/>
    <property type="match status" value="1"/>
</dbReference>
<feature type="domain" description="Survival protein SurE-like phosphatase/nucleotidase" evidence="5">
    <location>
        <begin position="26"/>
        <end position="197"/>
    </location>
</feature>
<keyword evidence="7" id="KW-1185">Reference proteome</keyword>
<comment type="similarity">
    <text evidence="1">Belongs to the SurE nucleotidase family.</text>
</comment>
<dbReference type="SUPFAM" id="SSF64167">
    <property type="entry name" value="SurE-like"/>
    <property type="match status" value="1"/>
</dbReference>
<reference evidence="6" key="1">
    <citation type="submission" date="2023-01" db="EMBL/GenBank/DDBJ databases">
        <title>The growth and conidiation of Purpureocillium lavendulum are regulated by nitrogen source and histone H3K14 acetylation.</title>
        <authorList>
            <person name="Tang P."/>
            <person name="Han J."/>
            <person name="Zhang C."/>
            <person name="Tang P."/>
            <person name="Qi F."/>
            <person name="Zhang K."/>
            <person name="Liang L."/>
        </authorList>
    </citation>
    <scope>NUCLEOTIDE SEQUENCE</scope>
    <source>
        <strain evidence="6">YMF1.00683</strain>
    </source>
</reference>
<dbReference type="InterPro" id="IPR036523">
    <property type="entry name" value="SurE-like_sf"/>
</dbReference>
<evidence type="ECO:0000313" key="7">
    <source>
        <dbReference type="Proteomes" id="UP001163105"/>
    </source>
</evidence>
<dbReference type="Pfam" id="PF01975">
    <property type="entry name" value="SurE"/>
    <property type="match status" value="1"/>
</dbReference>
<dbReference type="AlphaFoldDB" id="A0AB34FTE1"/>
<dbReference type="Proteomes" id="UP001163105">
    <property type="component" value="Unassembled WGS sequence"/>
</dbReference>
<dbReference type="PANTHER" id="PTHR30457:SF0">
    <property type="entry name" value="PHOSPHATASE, PUTATIVE (AFU_ORTHOLOGUE AFUA_4G01070)-RELATED"/>
    <property type="match status" value="1"/>
</dbReference>
<evidence type="ECO:0000256" key="4">
    <source>
        <dbReference type="SAM" id="SignalP"/>
    </source>
</evidence>
<evidence type="ECO:0000256" key="1">
    <source>
        <dbReference type="ARBA" id="ARBA00011062"/>
    </source>
</evidence>